<dbReference type="OrthoDB" id="8563863at2"/>
<name>A0A4R3U4G6_ROSSA</name>
<dbReference type="EMBL" id="SMBU01000072">
    <property type="protein sequence ID" value="TCU81740.1"/>
    <property type="molecule type" value="Genomic_DNA"/>
</dbReference>
<reference evidence="1 2" key="1">
    <citation type="submission" date="2019-03" db="EMBL/GenBank/DDBJ databases">
        <title>Genomic Encyclopedia of Type Strains, Phase IV (KMG-IV): sequencing the most valuable type-strain genomes for metagenomic binning, comparative biology and taxonomic classification.</title>
        <authorList>
            <person name="Goeker M."/>
        </authorList>
    </citation>
    <scope>NUCLEOTIDE SEQUENCE [LARGE SCALE GENOMIC DNA]</scope>
    <source>
        <strain evidence="1 2">DSM 654</strain>
    </source>
</reference>
<dbReference type="RefSeq" id="WP_132576818.1">
    <property type="nucleotide sequence ID" value="NZ_CBCSGL010000105.1"/>
</dbReference>
<accession>A0A4R3U4G6</accession>
<evidence type="ECO:0000313" key="2">
    <source>
        <dbReference type="Proteomes" id="UP000295110"/>
    </source>
</evidence>
<dbReference type="Proteomes" id="UP000295110">
    <property type="component" value="Unassembled WGS sequence"/>
</dbReference>
<organism evidence="1 2">
    <name type="scientific">Roseateles saccharophilus</name>
    <name type="common">Pseudomonas saccharophila</name>
    <dbReference type="NCBI Taxonomy" id="304"/>
    <lineage>
        <taxon>Bacteria</taxon>
        <taxon>Pseudomonadati</taxon>
        <taxon>Pseudomonadota</taxon>
        <taxon>Betaproteobacteria</taxon>
        <taxon>Burkholderiales</taxon>
        <taxon>Sphaerotilaceae</taxon>
        <taxon>Roseateles</taxon>
    </lineage>
</organism>
<dbReference type="AlphaFoldDB" id="A0A4R3U4G6"/>
<keyword evidence="2" id="KW-1185">Reference proteome</keyword>
<evidence type="ECO:0000313" key="1">
    <source>
        <dbReference type="EMBL" id="TCU81740.1"/>
    </source>
</evidence>
<gene>
    <name evidence="1" type="ORF">EV671_10727</name>
</gene>
<sequence>MAKAGQRKCMSCGEFFIPDHRKGERQRYCCAANCRRASKAASQAAWLARPPNNDYFCGPVHVARVQAWRAAHPGYSRGRGRPSRALQDLLTPQVTDSIEECADRVEPVEAPVALALQDLLNTESPLLAVLQFAGKAPTALCPVIMVNGKRLHALAHYAAPLPGRAEEDRQRQ</sequence>
<comment type="caution">
    <text evidence="1">The sequence shown here is derived from an EMBL/GenBank/DDBJ whole genome shotgun (WGS) entry which is preliminary data.</text>
</comment>
<protein>
    <submittedName>
        <fullName evidence="1">Uncharacterized protein</fullName>
    </submittedName>
</protein>
<proteinExistence type="predicted"/>